<dbReference type="Proteomes" id="UP000612055">
    <property type="component" value="Unassembled WGS sequence"/>
</dbReference>
<keyword evidence="3" id="KW-1185">Reference proteome</keyword>
<feature type="compositionally biased region" description="Low complexity" evidence="1">
    <location>
        <begin position="10"/>
        <end position="23"/>
    </location>
</feature>
<evidence type="ECO:0000313" key="3">
    <source>
        <dbReference type="Proteomes" id="UP000612055"/>
    </source>
</evidence>
<dbReference type="GO" id="GO:0016020">
    <property type="term" value="C:membrane"/>
    <property type="evidence" value="ECO:0007669"/>
    <property type="project" value="TreeGrafter"/>
</dbReference>
<reference evidence="2" key="1">
    <citation type="journal article" date="2020" name="bioRxiv">
        <title>Comparative genomics of Chlamydomonas.</title>
        <authorList>
            <person name="Craig R.J."/>
            <person name="Hasan A.R."/>
            <person name="Ness R.W."/>
            <person name="Keightley P.D."/>
        </authorList>
    </citation>
    <scope>NUCLEOTIDE SEQUENCE</scope>
    <source>
        <strain evidence="2">CCAP 11/70</strain>
    </source>
</reference>
<comment type="caution">
    <text evidence="2">The sequence shown here is derived from an EMBL/GenBank/DDBJ whole genome shotgun (WGS) entry which is preliminary data.</text>
</comment>
<evidence type="ECO:0000313" key="2">
    <source>
        <dbReference type="EMBL" id="KAG2484092.1"/>
    </source>
</evidence>
<feature type="region of interest" description="Disordered" evidence="1">
    <location>
        <begin position="471"/>
        <end position="528"/>
    </location>
</feature>
<dbReference type="GO" id="GO:0071944">
    <property type="term" value="C:cell periphery"/>
    <property type="evidence" value="ECO:0007669"/>
    <property type="project" value="TreeGrafter"/>
</dbReference>
<protein>
    <recommendedName>
        <fullName evidence="4">Ankyrin repeat domain-containing protein</fullName>
    </recommendedName>
</protein>
<dbReference type="SUPFAM" id="SSF140860">
    <property type="entry name" value="Pseudo ankyrin repeat-like"/>
    <property type="match status" value="1"/>
</dbReference>
<dbReference type="PANTHER" id="PTHR12393">
    <property type="entry name" value="SPHINGOMYELIN PHOSPHODIESTERASE RELATED"/>
    <property type="match status" value="1"/>
</dbReference>
<organism evidence="2 3">
    <name type="scientific">Edaphochlamys debaryana</name>
    <dbReference type="NCBI Taxonomy" id="47281"/>
    <lineage>
        <taxon>Eukaryota</taxon>
        <taxon>Viridiplantae</taxon>
        <taxon>Chlorophyta</taxon>
        <taxon>core chlorophytes</taxon>
        <taxon>Chlorophyceae</taxon>
        <taxon>CS clade</taxon>
        <taxon>Chlamydomonadales</taxon>
        <taxon>Chlamydomonadales incertae sedis</taxon>
        <taxon>Edaphochlamys</taxon>
    </lineage>
</organism>
<name>A0A836BPM4_9CHLO</name>
<feature type="compositionally biased region" description="Gly residues" evidence="1">
    <location>
        <begin position="473"/>
        <end position="484"/>
    </location>
</feature>
<dbReference type="GO" id="GO:0004620">
    <property type="term" value="F:phospholipase activity"/>
    <property type="evidence" value="ECO:0007669"/>
    <property type="project" value="TreeGrafter"/>
</dbReference>
<gene>
    <name evidence="2" type="ORF">HYH03_017111</name>
</gene>
<feature type="region of interest" description="Disordered" evidence="1">
    <location>
        <begin position="1"/>
        <end position="23"/>
    </location>
</feature>
<evidence type="ECO:0008006" key="4">
    <source>
        <dbReference type="Google" id="ProtNLM"/>
    </source>
</evidence>
<accession>A0A836BPM4</accession>
<dbReference type="GO" id="GO:0005783">
    <property type="term" value="C:endoplasmic reticulum"/>
    <property type="evidence" value="ECO:0007669"/>
    <property type="project" value="TreeGrafter"/>
</dbReference>
<dbReference type="EMBL" id="JAEHOE010000158">
    <property type="protein sequence ID" value="KAG2484092.1"/>
    <property type="molecule type" value="Genomic_DNA"/>
</dbReference>
<feature type="region of interest" description="Disordered" evidence="1">
    <location>
        <begin position="607"/>
        <end position="644"/>
    </location>
</feature>
<dbReference type="PANTHER" id="PTHR12393:SF6">
    <property type="entry name" value="SPHINGOMYELIN PHOSPHODIESTERASE 2"/>
    <property type="match status" value="1"/>
</dbReference>
<sequence length="899" mass="91608">MSALSRESAVAEAPAAAADPAVPEADDAGQMLWLRLPPDLVDRIASFLPPNEVPCTVRLVDKAAAAQLRSPRFTTIHLSAPVPHHAFAQHWSTPTPSPDSSPPFNSLGLGSVPSPVSYPTVVPPEAGPLAASSALRALTLAKRQKLVCLVAGSGDLANLQLIAGLAGCPLGPEVMAAAAAKGHLHVCRWLRSVCGTSRAAFQPAMEAAARGGHVETALWFWSQSAELKPHVLEAAARAGDGGATCRTLLDQGCAWSPRVVGAALEAGDEELADWLLEYAVEAAPGGNPGGLGGMPAAQVDWSAAVRGAAAGCSGAALVRWVELQRQYAPNRPLGPADRARVVAAAVSCDREWRGKLEWLRSAEGAAAAGGEFPAPGSFSATGVVDWGAVAMQPDGVERLAWLQRHAAISPNLASTFVAGAFAAEGKGAALRLLPNNPGTWGNAVIPAAVGGRDRLLRQLLCANPAAALAAGDSGNGDGTSGDGGVASSSKAGAASSDADAPAGPAAASDGAAGSGSGSAPAPARAKFHAPTGGIDDAIAGILGGLKGGEIALGFSTLEQALLSAVRRGHAAAAWAVLDALATKPPPPTPFGLPACVLRMPPLSAPGVLAATPPPPTPPSSLPSPPPAAPLPAAPSPSSSPPSAASLPSLLRAMWPAPPACPPPSAAAAVAAGAKAAADGAVADGVPLSTGSGPRWREDPRRRWLKARVFAEAALSGDLGLVKRLWELGAAWDGRAVTCAAAEGAVHVLEWLVEVGCPLPSDGAPYVAAAHNGDWATLLALRRLGLRLGPHTLTRATASFPPFPGDSSWFDELHDMYGNPYDNRYDGYDYDEDEDDGPGSRRQAALPVLRWLLAQGCETGGPRLLRAAAARRTGENFTVVQTWAQQVVRQGRRSARLASR</sequence>
<proteinExistence type="predicted"/>
<dbReference type="GO" id="GO:0030149">
    <property type="term" value="P:sphingolipid catabolic process"/>
    <property type="evidence" value="ECO:0007669"/>
    <property type="project" value="TreeGrafter"/>
</dbReference>
<dbReference type="GO" id="GO:0046513">
    <property type="term" value="P:ceramide biosynthetic process"/>
    <property type="evidence" value="ECO:0007669"/>
    <property type="project" value="TreeGrafter"/>
</dbReference>
<dbReference type="AlphaFoldDB" id="A0A836BPM4"/>
<evidence type="ECO:0000256" key="1">
    <source>
        <dbReference type="SAM" id="MobiDB-lite"/>
    </source>
</evidence>
<feature type="compositionally biased region" description="Pro residues" evidence="1">
    <location>
        <begin position="611"/>
        <end position="639"/>
    </location>
</feature>
<feature type="compositionally biased region" description="Low complexity" evidence="1">
    <location>
        <begin position="485"/>
        <end position="523"/>
    </location>
</feature>